<keyword evidence="3" id="KW-1185">Reference proteome</keyword>
<evidence type="ECO:0000256" key="1">
    <source>
        <dbReference type="SAM" id="MobiDB-lite"/>
    </source>
</evidence>
<evidence type="ECO:0000313" key="2">
    <source>
        <dbReference type="EMBL" id="CAI2381689.1"/>
    </source>
</evidence>
<dbReference type="AlphaFoldDB" id="A0AAD1XZ88"/>
<name>A0AAD1XZ88_EUPCR</name>
<feature type="region of interest" description="Disordered" evidence="1">
    <location>
        <begin position="300"/>
        <end position="321"/>
    </location>
</feature>
<feature type="region of interest" description="Disordered" evidence="1">
    <location>
        <begin position="246"/>
        <end position="266"/>
    </location>
</feature>
<sequence>METKQSINSWQVITKQLLIRSIECILEARFPEMAARLDSVDSPMNYPFRKNFSGKFGLKRDLKSFPDFNKTSKTNYLQLSFNISPLSSKVSPRGESQKKCDSQKDLKTIETWNISLLINENYIDDDQSLINCYSKILTTIHSKVAKLPLGEFVNTTGKRLGELQHILNYQLKPDFVPSSDTVENLSSGCGIAAVESRTKSTEFKFNIGFGYINFEVEYISLKSLARINRYLAKGFDPAYSRVGESTLDRDYPNECSNSPPSSKDLKEDKFVALDESDDFVLITTSDNNIDIKADKCKYQNSRQNEESKISPSGKTRERGNEDNYEFGGDILFKNKNPPLYNPHEGPLKNEGQLRKRINSDTTACSRVRNMLSKLKLFEKDKKPEIFERKQFEFKNIVSPTYIENLVIDEGYFGIKEESTKKEKTIHDDFEDEDFNPFRESARKMSDALVSPNSNQGPTFRGLREFRTSIDGNDPITKNEFGGRDDQMENKHRKFTLSFKEDDKKFQGVDESFVKLEEESSIPFKLDKFKNKEAIIKDQEDYSINAECGDEFDAIDLADFIPHIDKSLQNTADTQGYDMGDDENIHRLKLKHTKSREEIAELESSNFESILLSLGQAITDSTFNSLNTSDDYCLFLNNMETLRRRIDSTDTDVSEEIFSPPQLHQSLSRSITYNSEMREILLNNYMEIVELKEKINETTFDSILN</sequence>
<dbReference type="Proteomes" id="UP001295684">
    <property type="component" value="Unassembled WGS sequence"/>
</dbReference>
<reference evidence="2" key="1">
    <citation type="submission" date="2023-07" db="EMBL/GenBank/DDBJ databases">
        <authorList>
            <consortium name="AG Swart"/>
            <person name="Singh M."/>
            <person name="Singh A."/>
            <person name="Seah K."/>
            <person name="Emmerich C."/>
        </authorList>
    </citation>
    <scope>NUCLEOTIDE SEQUENCE</scope>
    <source>
        <strain evidence="2">DP1</strain>
    </source>
</reference>
<organism evidence="2 3">
    <name type="scientific">Euplotes crassus</name>
    <dbReference type="NCBI Taxonomy" id="5936"/>
    <lineage>
        <taxon>Eukaryota</taxon>
        <taxon>Sar</taxon>
        <taxon>Alveolata</taxon>
        <taxon>Ciliophora</taxon>
        <taxon>Intramacronucleata</taxon>
        <taxon>Spirotrichea</taxon>
        <taxon>Hypotrichia</taxon>
        <taxon>Euplotida</taxon>
        <taxon>Euplotidae</taxon>
        <taxon>Moneuplotes</taxon>
    </lineage>
</organism>
<dbReference type="EMBL" id="CAMPGE010023792">
    <property type="protein sequence ID" value="CAI2381689.1"/>
    <property type="molecule type" value="Genomic_DNA"/>
</dbReference>
<proteinExistence type="predicted"/>
<protein>
    <submittedName>
        <fullName evidence="2">Uncharacterized protein</fullName>
    </submittedName>
</protein>
<accession>A0AAD1XZ88</accession>
<gene>
    <name evidence="2" type="ORF">ECRASSUSDP1_LOCUS23147</name>
</gene>
<comment type="caution">
    <text evidence="2">The sequence shown here is derived from an EMBL/GenBank/DDBJ whole genome shotgun (WGS) entry which is preliminary data.</text>
</comment>
<evidence type="ECO:0000313" key="3">
    <source>
        <dbReference type="Proteomes" id="UP001295684"/>
    </source>
</evidence>